<dbReference type="Pfam" id="PF01313">
    <property type="entry name" value="Bac_export_3"/>
    <property type="match status" value="1"/>
</dbReference>
<name>A0ABT1W243_9PROT</name>
<keyword evidence="11" id="KW-1185">Reference proteome</keyword>
<dbReference type="PIRSF" id="PIRSF004669">
    <property type="entry name" value="FliQ"/>
    <property type="match status" value="1"/>
</dbReference>
<feature type="transmembrane region" description="Helical" evidence="9">
    <location>
        <begin position="49"/>
        <end position="69"/>
    </location>
</feature>
<dbReference type="PRINTS" id="PR00952">
    <property type="entry name" value="TYPE3IMQPROT"/>
</dbReference>
<dbReference type="InterPro" id="IPR006305">
    <property type="entry name" value="FliQ"/>
</dbReference>
<dbReference type="RefSeq" id="WP_422920422.1">
    <property type="nucleotide sequence ID" value="NZ_JAMZEJ010000007.1"/>
</dbReference>
<keyword evidence="10" id="KW-0969">Cilium</keyword>
<comment type="subcellular location">
    <subcellularLocation>
        <location evidence="1 9">Cell membrane</location>
        <topology evidence="1">Multi-pass membrane protein</topology>
    </subcellularLocation>
    <subcellularLocation>
        <location evidence="9">Bacterial flagellum basal body</location>
    </subcellularLocation>
</comment>
<keyword evidence="7 9" id="KW-0472">Membrane</keyword>
<organism evidence="10 11">
    <name type="scientific">Rhizosaccharibacter radicis</name>
    <dbReference type="NCBI Taxonomy" id="2782605"/>
    <lineage>
        <taxon>Bacteria</taxon>
        <taxon>Pseudomonadati</taxon>
        <taxon>Pseudomonadota</taxon>
        <taxon>Alphaproteobacteria</taxon>
        <taxon>Acetobacterales</taxon>
        <taxon>Acetobacteraceae</taxon>
        <taxon>Rhizosaccharibacter</taxon>
    </lineage>
</organism>
<keyword evidence="6 9" id="KW-1133">Transmembrane helix</keyword>
<comment type="caution">
    <text evidence="10">The sequence shown here is derived from an EMBL/GenBank/DDBJ whole genome shotgun (WGS) entry which is preliminary data.</text>
</comment>
<feature type="transmembrane region" description="Helical" evidence="9">
    <location>
        <begin position="12"/>
        <end position="37"/>
    </location>
</feature>
<gene>
    <name evidence="9 10" type="primary">fliQ</name>
    <name evidence="10" type="ORF">NFI88_12625</name>
</gene>
<evidence type="ECO:0000313" key="10">
    <source>
        <dbReference type="EMBL" id="MCQ8241680.1"/>
    </source>
</evidence>
<reference evidence="10 11" key="1">
    <citation type="submission" date="2022-06" db="EMBL/GenBank/DDBJ databases">
        <title>Rhizosaccharibacter gen. nov. sp. nov. KSS12, endophytic bacteria isolated from sugarcane.</title>
        <authorList>
            <person name="Pitiwittayakul N."/>
        </authorList>
    </citation>
    <scope>NUCLEOTIDE SEQUENCE [LARGE SCALE GENOMIC DNA]</scope>
    <source>
        <strain evidence="10 11">KSS12</strain>
    </source>
</reference>
<proteinExistence type="inferred from homology"/>
<keyword evidence="8 9" id="KW-0975">Bacterial flagellum</keyword>
<evidence type="ECO:0000256" key="1">
    <source>
        <dbReference type="ARBA" id="ARBA00004651"/>
    </source>
</evidence>
<keyword evidence="10" id="KW-0282">Flagellum</keyword>
<keyword evidence="10" id="KW-0966">Cell projection</keyword>
<evidence type="ECO:0000256" key="6">
    <source>
        <dbReference type="ARBA" id="ARBA00022989"/>
    </source>
</evidence>
<dbReference type="InterPro" id="IPR002191">
    <property type="entry name" value="Bac_export_3"/>
</dbReference>
<keyword evidence="4 9" id="KW-1003">Cell membrane</keyword>
<protein>
    <recommendedName>
        <fullName evidence="3 9">Flagellar biosynthetic protein FliQ</fullName>
    </recommendedName>
</protein>
<evidence type="ECO:0000256" key="3">
    <source>
        <dbReference type="ARBA" id="ARBA00021718"/>
    </source>
</evidence>
<dbReference type="EMBL" id="JAMZEJ010000007">
    <property type="protein sequence ID" value="MCQ8241680.1"/>
    <property type="molecule type" value="Genomic_DNA"/>
</dbReference>
<evidence type="ECO:0000256" key="7">
    <source>
        <dbReference type="ARBA" id="ARBA00023136"/>
    </source>
</evidence>
<keyword evidence="5 9" id="KW-0812">Transmembrane</keyword>
<dbReference type="PANTHER" id="PTHR34040:SF2">
    <property type="entry name" value="FLAGELLAR BIOSYNTHETIC PROTEIN FLIQ"/>
    <property type="match status" value="1"/>
</dbReference>
<evidence type="ECO:0000256" key="2">
    <source>
        <dbReference type="ARBA" id="ARBA00006156"/>
    </source>
</evidence>
<accession>A0ABT1W243</accession>
<evidence type="ECO:0000313" key="11">
    <source>
        <dbReference type="Proteomes" id="UP001524547"/>
    </source>
</evidence>
<evidence type="ECO:0000256" key="5">
    <source>
        <dbReference type="ARBA" id="ARBA00022692"/>
    </source>
</evidence>
<dbReference type="NCBIfam" id="TIGR01402">
    <property type="entry name" value="fliQ"/>
    <property type="match status" value="1"/>
</dbReference>
<evidence type="ECO:0000256" key="9">
    <source>
        <dbReference type="RuleBase" id="RU364090"/>
    </source>
</evidence>
<dbReference type="Proteomes" id="UP001524547">
    <property type="component" value="Unassembled WGS sequence"/>
</dbReference>
<evidence type="ECO:0000256" key="8">
    <source>
        <dbReference type="ARBA" id="ARBA00023143"/>
    </source>
</evidence>
<sequence>MEGEIAVALRDMFMVVLKLSAPGLLTALAVGLVISVIQAVTQINESTLAFVPKVLAIGIALSLTGHFMYGTMNDYAHRVFDRLILVGGE</sequence>
<comment type="function">
    <text evidence="9">Role in flagellar biosynthesis.</text>
</comment>
<dbReference type="PANTHER" id="PTHR34040">
    <property type="entry name" value="FLAGELLAR BIOSYNTHETIC PROTEIN FLIQ"/>
    <property type="match status" value="1"/>
</dbReference>
<evidence type="ECO:0000256" key="4">
    <source>
        <dbReference type="ARBA" id="ARBA00022475"/>
    </source>
</evidence>
<comment type="similarity">
    <text evidence="2 9">Belongs to the FliQ/MopD/SpaQ family.</text>
</comment>